<evidence type="ECO:0000256" key="1">
    <source>
        <dbReference type="ARBA" id="ARBA00023002"/>
    </source>
</evidence>
<dbReference type="NCBIfam" id="TIGR03667">
    <property type="entry name" value="Rv3369"/>
    <property type="match status" value="1"/>
</dbReference>
<dbReference type="InterPro" id="IPR052019">
    <property type="entry name" value="F420H2_bilvrd_red/Heme_oxyg"/>
</dbReference>
<protein>
    <submittedName>
        <fullName evidence="3">PPOX class probable F420-dependent enzyme</fullName>
    </submittedName>
</protein>
<dbReference type="GO" id="GO:0005829">
    <property type="term" value="C:cytosol"/>
    <property type="evidence" value="ECO:0007669"/>
    <property type="project" value="TreeGrafter"/>
</dbReference>
<dbReference type="Gene3D" id="2.30.110.10">
    <property type="entry name" value="Electron Transport, Fmn-binding Protein, Chain A"/>
    <property type="match status" value="1"/>
</dbReference>
<dbReference type="GO" id="GO:0070967">
    <property type="term" value="F:coenzyme F420 binding"/>
    <property type="evidence" value="ECO:0007669"/>
    <property type="project" value="TreeGrafter"/>
</dbReference>
<reference evidence="3 4" key="1">
    <citation type="submission" date="2018-06" db="EMBL/GenBank/DDBJ databases">
        <title>Genomic Encyclopedia of Type Strains, Phase IV (KMG-IV): sequencing the most valuable type-strain genomes for metagenomic binning, comparative biology and taxonomic classification.</title>
        <authorList>
            <person name="Goeker M."/>
        </authorList>
    </citation>
    <scope>NUCLEOTIDE SEQUENCE [LARGE SCALE GENOMIC DNA]</scope>
    <source>
        <strain evidence="3 4">DSM 45521</strain>
    </source>
</reference>
<dbReference type="AlphaFoldDB" id="A0A318RX40"/>
<name>A0A318RX40_WILLI</name>
<dbReference type="GO" id="GO:0016627">
    <property type="term" value="F:oxidoreductase activity, acting on the CH-CH group of donors"/>
    <property type="evidence" value="ECO:0007669"/>
    <property type="project" value="TreeGrafter"/>
</dbReference>
<sequence>MTTSALELTPRQRERLETEEVVWLTTVNASQTPVPTPVWFLWSDDHFLVFSEPRTPKLANIARGGVSVHFNSTSGGGDVAVFTANAAQDPDGPTEAEWNAYVGKYGQSMAGMDYTPDSFRSEYSTLIRVTPRRVRGW</sequence>
<keyword evidence="1" id="KW-0560">Oxidoreductase</keyword>
<dbReference type="SUPFAM" id="SSF50475">
    <property type="entry name" value="FMN-binding split barrel"/>
    <property type="match status" value="1"/>
</dbReference>
<dbReference type="Pfam" id="PF01243">
    <property type="entry name" value="PNPOx_N"/>
    <property type="match status" value="1"/>
</dbReference>
<dbReference type="PANTHER" id="PTHR35176">
    <property type="entry name" value="HEME OXYGENASE HI_0854-RELATED"/>
    <property type="match status" value="1"/>
</dbReference>
<dbReference type="PANTHER" id="PTHR35176:SF4">
    <property type="entry name" value="PYRIDOXAMINE 5'-PHOSPHATE OXIDASE-RELATED FMN-BINDING"/>
    <property type="match status" value="1"/>
</dbReference>
<keyword evidence="4" id="KW-1185">Reference proteome</keyword>
<evidence type="ECO:0000259" key="2">
    <source>
        <dbReference type="Pfam" id="PF01243"/>
    </source>
</evidence>
<gene>
    <name evidence="3" type="ORF">DFR67_11242</name>
</gene>
<organism evidence="3 4">
    <name type="scientific">Williamsia limnetica</name>
    <dbReference type="NCBI Taxonomy" id="882452"/>
    <lineage>
        <taxon>Bacteria</taxon>
        <taxon>Bacillati</taxon>
        <taxon>Actinomycetota</taxon>
        <taxon>Actinomycetes</taxon>
        <taxon>Mycobacteriales</taxon>
        <taxon>Nocardiaceae</taxon>
        <taxon>Williamsia</taxon>
    </lineage>
</organism>
<evidence type="ECO:0000313" key="4">
    <source>
        <dbReference type="Proteomes" id="UP000247591"/>
    </source>
</evidence>
<dbReference type="InterPro" id="IPR011576">
    <property type="entry name" value="Pyridox_Oxase_N"/>
</dbReference>
<proteinExistence type="predicted"/>
<dbReference type="InterPro" id="IPR019966">
    <property type="entry name" value="F420-dep_enz_PPOX_Rv3369"/>
</dbReference>
<dbReference type="EMBL" id="QJSP01000012">
    <property type="protein sequence ID" value="PYE14581.1"/>
    <property type="molecule type" value="Genomic_DNA"/>
</dbReference>
<evidence type="ECO:0000313" key="3">
    <source>
        <dbReference type="EMBL" id="PYE14581.1"/>
    </source>
</evidence>
<comment type="caution">
    <text evidence="3">The sequence shown here is derived from an EMBL/GenBank/DDBJ whole genome shotgun (WGS) entry which is preliminary data.</text>
</comment>
<accession>A0A318RX40</accession>
<dbReference type="Proteomes" id="UP000247591">
    <property type="component" value="Unassembled WGS sequence"/>
</dbReference>
<dbReference type="InterPro" id="IPR012349">
    <property type="entry name" value="Split_barrel_FMN-bd"/>
</dbReference>
<dbReference type="OrthoDB" id="157302at2"/>
<feature type="domain" description="Pyridoxamine 5'-phosphate oxidase N-terminal" evidence="2">
    <location>
        <begin position="8"/>
        <end position="137"/>
    </location>
</feature>
<dbReference type="RefSeq" id="WP_110471376.1">
    <property type="nucleotide sequence ID" value="NZ_QJSP01000012.1"/>
</dbReference>